<dbReference type="InterPro" id="IPR000620">
    <property type="entry name" value="EamA_dom"/>
</dbReference>
<dbReference type="Pfam" id="PF00892">
    <property type="entry name" value="EamA"/>
    <property type="match status" value="2"/>
</dbReference>
<evidence type="ECO:0000256" key="6">
    <source>
        <dbReference type="SAM" id="MobiDB-lite"/>
    </source>
</evidence>
<keyword evidence="3 7" id="KW-0812">Transmembrane</keyword>
<dbReference type="KEGG" id="cser:CCO03_03435"/>
<evidence type="ECO:0000313" key="10">
    <source>
        <dbReference type="Proteomes" id="UP000196138"/>
    </source>
</evidence>
<dbReference type="SUPFAM" id="SSF103481">
    <property type="entry name" value="Multidrug resistance efflux transporter EmrE"/>
    <property type="match status" value="2"/>
</dbReference>
<feature type="domain" description="EamA" evidence="8">
    <location>
        <begin position="192"/>
        <end position="321"/>
    </location>
</feature>
<feature type="transmembrane region" description="Helical" evidence="7">
    <location>
        <begin position="124"/>
        <end position="145"/>
    </location>
</feature>
<accession>A0A1Y0EK81</accession>
<evidence type="ECO:0000256" key="3">
    <source>
        <dbReference type="ARBA" id="ARBA00022692"/>
    </source>
</evidence>
<evidence type="ECO:0000313" key="9">
    <source>
        <dbReference type="EMBL" id="ARU03860.1"/>
    </source>
</evidence>
<feature type="transmembrane region" description="Helical" evidence="7">
    <location>
        <begin position="248"/>
        <end position="269"/>
    </location>
</feature>
<dbReference type="PANTHER" id="PTHR32322">
    <property type="entry name" value="INNER MEMBRANE TRANSPORTER"/>
    <property type="match status" value="1"/>
</dbReference>
<keyword evidence="4 7" id="KW-1133">Transmembrane helix</keyword>
<evidence type="ECO:0000256" key="5">
    <source>
        <dbReference type="ARBA" id="ARBA00023136"/>
    </source>
</evidence>
<dbReference type="AlphaFoldDB" id="A0A1Y0EK81"/>
<dbReference type="Proteomes" id="UP000196138">
    <property type="component" value="Chromosome"/>
</dbReference>
<dbReference type="InterPro" id="IPR037185">
    <property type="entry name" value="EmrE-like"/>
</dbReference>
<sequence length="360" mass="37394">MSSPPASPHPAPSPTASPAPARPDAAQRQRWGMWLGLLGVACFALTLPATRLATGSAAAPQMSAEFVTIGRVAVAGLLSALFLLVTRSPWPPRSTWGPLALAIVGNVFGFPLLLALAVPHVSAAHAAVVLATLPLATAVLSALLLGQRARPAFWACAVLGAALVAVFMWRGLPVAHASAPAAAGVTALWLPNLCLLGAVLTAALGYVCGAKVTPVLGAERVICWMCAAMLPLALPLTLWLWPSQPVAGSAWAGFAYAGTVSMWAGFFAWYRGLDWGGALRVSQVQLLQPFLAMLAAWPLLCEPLQASAIGFTAIVILTVYMAKRFAQPTTSTPYPSPRQPMTAMQPAHASPRGGALSAKH</sequence>
<feature type="transmembrane region" description="Helical" evidence="7">
    <location>
        <begin position="281"/>
        <end position="300"/>
    </location>
</feature>
<feature type="transmembrane region" description="Helical" evidence="7">
    <location>
        <begin position="69"/>
        <end position="86"/>
    </location>
</feature>
<organism evidence="9 10">
    <name type="scientific">Comamonas serinivorans</name>
    <dbReference type="NCBI Taxonomy" id="1082851"/>
    <lineage>
        <taxon>Bacteria</taxon>
        <taxon>Pseudomonadati</taxon>
        <taxon>Pseudomonadota</taxon>
        <taxon>Betaproteobacteria</taxon>
        <taxon>Burkholderiales</taxon>
        <taxon>Comamonadaceae</taxon>
        <taxon>Comamonas</taxon>
    </lineage>
</organism>
<keyword evidence="10" id="KW-1185">Reference proteome</keyword>
<feature type="transmembrane region" description="Helical" evidence="7">
    <location>
        <begin position="98"/>
        <end position="118"/>
    </location>
</feature>
<feature type="region of interest" description="Disordered" evidence="6">
    <location>
        <begin position="1"/>
        <end position="23"/>
    </location>
</feature>
<gene>
    <name evidence="9" type="ORF">CCO03_03435</name>
</gene>
<protein>
    <recommendedName>
        <fullName evidence="8">EamA domain-containing protein</fullName>
    </recommendedName>
</protein>
<dbReference type="InterPro" id="IPR050638">
    <property type="entry name" value="AA-Vitamin_Transporters"/>
</dbReference>
<dbReference type="PANTHER" id="PTHR32322:SF2">
    <property type="entry name" value="EAMA DOMAIN-CONTAINING PROTEIN"/>
    <property type="match status" value="1"/>
</dbReference>
<feature type="transmembrane region" description="Helical" evidence="7">
    <location>
        <begin position="152"/>
        <end position="169"/>
    </location>
</feature>
<dbReference type="OrthoDB" id="9784288at2"/>
<feature type="region of interest" description="Disordered" evidence="6">
    <location>
        <begin position="330"/>
        <end position="360"/>
    </location>
</feature>
<comment type="similarity">
    <text evidence="2">Belongs to the EamA transporter family.</text>
</comment>
<feature type="transmembrane region" description="Helical" evidence="7">
    <location>
        <begin position="189"/>
        <end position="209"/>
    </location>
</feature>
<feature type="transmembrane region" description="Helical" evidence="7">
    <location>
        <begin position="31"/>
        <end position="49"/>
    </location>
</feature>
<comment type="subcellular location">
    <subcellularLocation>
        <location evidence="1">Membrane</location>
        <topology evidence="1">Multi-pass membrane protein</topology>
    </subcellularLocation>
</comment>
<feature type="transmembrane region" description="Helical" evidence="7">
    <location>
        <begin position="221"/>
        <end position="242"/>
    </location>
</feature>
<reference evidence="9 10" key="1">
    <citation type="submission" date="2017-05" db="EMBL/GenBank/DDBJ databases">
        <authorList>
            <person name="Song R."/>
            <person name="Chenine A.L."/>
            <person name="Ruprecht R.M."/>
        </authorList>
    </citation>
    <scope>NUCLEOTIDE SEQUENCE [LARGE SCALE GENOMIC DNA]</scope>
    <source>
        <strain evidence="9 10">DSM 26136</strain>
    </source>
</reference>
<evidence type="ECO:0000256" key="7">
    <source>
        <dbReference type="SAM" id="Phobius"/>
    </source>
</evidence>
<evidence type="ECO:0000256" key="1">
    <source>
        <dbReference type="ARBA" id="ARBA00004141"/>
    </source>
</evidence>
<feature type="compositionally biased region" description="Pro residues" evidence="6">
    <location>
        <begin position="1"/>
        <end position="21"/>
    </location>
</feature>
<feature type="transmembrane region" description="Helical" evidence="7">
    <location>
        <begin position="306"/>
        <end position="322"/>
    </location>
</feature>
<name>A0A1Y0EK81_9BURK</name>
<evidence type="ECO:0000259" key="8">
    <source>
        <dbReference type="Pfam" id="PF00892"/>
    </source>
</evidence>
<evidence type="ECO:0000256" key="2">
    <source>
        <dbReference type="ARBA" id="ARBA00007362"/>
    </source>
</evidence>
<proteinExistence type="inferred from homology"/>
<dbReference type="EMBL" id="CP021455">
    <property type="protein sequence ID" value="ARU03860.1"/>
    <property type="molecule type" value="Genomic_DNA"/>
</dbReference>
<feature type="domain" description="EamA" evidence="8">
    <location>
        <begin position="31"/>
        <end position="166"/>
    </location>
</feature>
<dbReference type="RefSeq" id="WP_087277291.1">
    <property type="nucleotide sequence ID" value="NZ_CP021455.1"/>
</dbReference>
<dbReference type="GO" id="GO:0016020">
    <property type="term" value="C:membrane"/>
    <property type="evidence" value="ECO:0007669"/>
    <property type="project" value="UniProtKB-SubCell"/>
</dbReference>
<keyword evidence="5 7" id="KW-0472">Membrane</keyword>
<evidence type="ECO:0000256" key="4">
    <source>
        <dbReference type="ARBA" id="ARBA00022989"/>
    </source>
</evidence>